<gene>
    <name evidence="9" type="ORF">BSCA_0409</name>
</gene>
<dbReference type="SUPFAM" id="SSF52279">
    <property type="entry name" value="Beta-D-glucan exohydrolase, C-terminal domain"/>
    <property type="match status" value="1"/>
</dbReference>
<dbReference type="Gene3D" id="3.20.20.300">
    <property type="entry name" value="Glycoside hydrolase, family 3, N-terminal domain"/>
    <property type="match status" value="1"/>
</dbReference>
<dbReference type="PANTHER" id="PTHR42715">
    <property type="entry name" value="BETA-GLUCOSIDASE"/>
    <property type="match status" value="1"/>
</dbReference>
<dbReference type="GeneID" id="85166842"/>
<comment type="caution">
    <text evidence="9">The sequence shown here is derived from an EMBL/GenBank/DDBJ whole genome shotgun (WGS) entry which is preliminary data.</text>
</comment>
<reference evidence="9 10" key="1">
    <citation type="submission" date="2014-03" db="EMBL/GenBank/DDBJ databases">
        <title>Genomics of Bifidobacteria.</title>
        <authorList>
            <person name="Ventura M."/>
            <person name="Milani C."/>
            <person name="Lugli G.A."/>
        </authorList>
    </citation>
    <scope>NUCLEOTIDE SEQUENCE [LARGE SCALE GENOMIC DNA]</scope>
    <source>
        <strain evidence="9 10">LMG 21589</strain>
    </source>
</reference>
<dbReference type="InterPro" id="IPR002772">
    <property type="entry name" value="Glyco_hydro_3_C"/>
</dbReference>
<dbReference type="OrthoDB" id="9803863at2"/>
<evidence type="ECO:0000256" key="4">
    <source>
        <dbReference type="ARBA" id="ARBA00023277"/>
    </source>
</evidence>
<dbReference type="Pfam" id="PF00933">
    <property type="entry name" value="Glyco_hydro_3"/>
    <property type="match status" value="1"/>
</dbReference>
<dbReference type="STRING" id="158787.BSCA_0409"/>
<keyword evidence="4" id="KW-0119">Carbohydrate metabolism</keyword>
<dbReference type="Proteomes" id="UP000029033">
    <property type="component" value="Unassembled WGS sequence"/>
</dbReference>
<dbReference type="InterPro" id="IPR026891">
    <property type="entry name" value="Fn3-like"/>
</dbReference>
<dbReference type="FunFam" id="2.60.40.10:FF:000495">
    <property type="entry name" value="Periplasmic beta-glucosidase"/>
    <property type="match status" value="1"/>
</dbReference>
<dbReference type="EMBL" id="JGZO01000034">
    <property type="protein sequence ID" value="KFI90072.1"/>
    <property type="molecule type" value="Genomic_DNA"/>
</dbReference>
<name>A0A087D3H2_9BIFI</name>
<evidence type="ECO:0000313" key="9">
    <source>
        <dbReference type="EMBL" id="KFI90072.1"/>
    </source>
</evidence>
<evidence type="ECO:0000256" key="5">
    <source>
        <dbReference type="ARBA" id="ARBA00058905"/>
    </source>
</evidence>
<dbReference type="InterPro" id="IPR013783">
    <property type="entry name" value="Ig-like_fold"/>
</dbReference>
<dbReference type="Gene3D" id="3.40.50.1700">
    <property type="entry name" value="Glycoside hydrolase family 3 C-terminal domain"/>
    <property type="match status" value="1"/>
</dbReference>
<dbReference type="SUPFAM" id="SSF51445">
    <property type="entry name" value="(Trans)glycosidases"/>
    <property type="match status" value="1"/>
</dbReference>
<evidence type="ECO:0000256" key="7">
    <source>
        <dbReference type="RuleBase" id="RU361161"/>
    </source>
</evidence>
<comment type="function">
    <text evidence="5">Catalyzes the hydrolysis of a non-reducing terminal alpha-L-arabinopyranosidic linkage in ginsenoside Rb2 (alpha-L-arabinopyranosyl-(1-&gt;6)-alpha-D-glucopyranosyl) to release alpha-D-glucopyranosyl (Rd). It is not able to hydrolyze alpha-L-arabinofuranosyl-(1-&gt;6)-alpha-D-glucopyranosyl (Rc).</text>
</comment>
<dbReference type="eggNOG" id="COG1472">
    <property type="taxonomic scope" value="Bacteria"/>
</dbReference>
<dbReference type="InterPro" id="IPR036962">
    <property type="entry name" value="Glyco_hydro_3_N_sf"/>
</dbReference>
<dbReference type="SMART" id="SM01217">
    <property type="entry name" value="Fn3_like"/>
    <property type="match status" value="1"/>
</dbReference>
<proteinExistence type="inferred from homology"/>
<organism evidence="9 10">
    <name type="scientific">Bifidobacterium scardovii</name>
    <dbReference type="NCBI Taxonomy" id="158787"/>
    <lineage>
        <taxon>Bacteria</taxon>
        <taxon>Bacillati</taxon>
        <taxon>Actinomycetota</taxon>
        <taxon>Actinomycetes</taxon>
        <taxon>Bifidobacteriales</taxon>
        <taxon>Bifidobacteriaceae</taxon>
        <taxon>Bifidobacterium</taxon>
    </lineage>
</organism>
<dbReference type="Pfam" id="PF14310">
    <property type="entry name" value="Fn3-like"/>
    <property type="match status" value="1"/>
</dbReference>
<dbReference type="Gene3D" id="2.60.40.10">
    <property type="entry name" value="Immunoglobulins"/>
    <property type="match status" value="1"/>
</dbReference>
<dbReference type="GO" id="GO:0008422">
    <property type="term" value="F:beta-glucosidase activity"/>
    <property type="evidence" value="ECO:0007669"/>
    <property type="project" value="UniProtKB-ARBA"/>
</dbReference>
<keyword evidence="10" id="KW-1185">Reference proteome</keyword>
<comment type="subunit">
    <text evidence="2">Homotetramer.</text>
</comment>
<dbReference type="RefSeq" id="WP_033518477.1">
    <property type="nucleotide sequence ID" value="NZ_CAUPKV010000008.1"/>
</dbReference>
<dbReference type="InterPro" id="IPR036881">
    <property type="entry name" value="Glyco_hydro_3_C_sf"/>
</dbReference>
<evidence type="ECO:0000256" key="6">
    <source>
        <dbReference type="ARBA" id="ARBA00074219"/>
    </source>
</evidence>
<dbReference type="PRINTS" id="PR00133">
    <property type="entry name" value="GLHYDRLASE3"/>
</dbReference>
<keyword evidence="3 7" id="KW-0378">Hydrolase</keyword>
<protein>
    <recommendedName>
        <fullName evidence="6">Exo-alpha-(1-&gt;6)-L-arabinopyranosidase</fullName>
    </recommendedName>
</protein>
<dbReference type="InterPro" id="IPR001764">
    <property type="entry name" value="Glyco_hydro_3_N"/>
</dbReference>
<dbReference type="InterPro" id="IPR019800">
    <property type="entry name" value="Glyco_hydro_3_AS"/>
</dbReference>
<feature type="domain" description="Fibronectin type III-like" evidence="8">
    <location>
        <begin position="642"/>
        <end position="711"/>
    </location>
</feature>
<evidence type="ECO:0000259" key="8">
    <source>
        <dbReference type="SMART" id="SM01217"/>
    </source>
</evidence>
<evidence type="ECO:0000256" key="1">
    <source>
        <dbReference type="ARBA" id="ARBA00005336"/>
    </source>
</evidence>
<dbReference type="PROSITE" id="PS00775">
    <property type="entry name" value="GLYCOSYL_HYDROL_F3"/>
    <property type="match status" value="1"/>
</dbReference>
<evidence type="ECO:0000256" key="3">
    <source>
        <dbReference type="ARBA" id="ARBA00022801"/>
    </source>
</evidence>
<dbReference type="InterPro" id="IPR050288">
    <property type="entry name" value="Cellulose_deg_GH3"/>
</dbReference>
<dbReference type="Pfam" id="PF01915">
    <property type="entry name" value="Glyco_hydro_3_C"/>
    <property type="match status" value="1"/>
</dbReference>
<dbReference type="PANTHER" id="PTHR42715:SF10">
    <property type="entry name" value="BETA-GLUCOSIDASE"/>
    <property type="match status" value="1"/>
</dbReference>
<accession>A0A087D3H2</accession>
<sequence>MNHEQLVELVSEMTLDEKIAQLLQLSGDFYSDKAEERTGPIAQLGLSQTDIDNAGTILGVASAAECRRIQQSYMERNRLHIPTLIMGDVIHGCRTIFPIPLAIGSSWSTDAARTMARVAARESSASGLHVTFSPMVDLVRDPRWGRVMESTGEDPWLNALMAAAMVEGYQGGRAGSAETLADPAATVGACVKHFAGYGAPEGGREYNTVNMSERQLRNDYLPGYHAGIDAGAKLVMTSFNTVDGIPATGNRNLMRDILRDEFGFDGVLISDFGAVREMIAHGVAADDRQAAQLAIEAGVDIEMMTVCYLRELRGLIEDGRVPESMLDESVMRILELKNDLGLFEHPFRGADPEAEARVVLCDDHRQAARTVAEESMVLLKNEGILPLRRSETIALVGPHAASHDVLGAWSWKGDPAEAVSPAEGLRALTGDRVLVGGEPFDCVNPSHAAVAEAVDLASRAGTVVLALGETSEMSGEAAARSDIRLPQAQIDLFEAVRAVNPNIVVVLFNGRPLDLTAIDDARAIVEAWFPGTEAGSALAAVLYGEANPSARLTMSFPYSVGQVPVYYNQFNTGRPAAGRMDEKYVSKYLDVPNDARYPFGFGLSYSSFAYGPVSVSGDRFSAGRPLEIAVDVTNTSTVGGVETVQLYVRDVVGEVVRPVKELKGFERVRLEAGETRTVRFSLGEEQLRYVHSDLDTCSDPGEFLIMVGPNSRDLSEPVSVSLI</sequence>
<evidence type="ECO:0000313" key="10">
    <source>
        <dbReference type="Proteomes" id="UP000029033"/>
    </source>
</evidence>
<evidence type="ECO:0000256" key="2">
    <source>
        <dbReference type="ARBA" id="ARBA00011881"/>
    </source>
</evidence>
<dbReference type="GO" id="GO:0005975">
    <property type="term" value="P:carbohydrate metabolic process"/>
    <property type="evidence" value="ECO:0007669"/>
    <property type="project" value="InterPro"/>
</dbReference>
<keyword evidence="7 9" id="KW-0326">Glycosidase</keyword>
<comment type="similarity">
    <text evidence="1 7">Belongs to the glycosyl hydrolase 3 family.</text>
</comment>
<dbReference type="InterPro" id="IPR017853">
    <property type="entry name" value="GH"/>
</dbReference>
<dbReference type="AlphaFoldDB" id="A0A087D3H2"/>